<accession>A0ABM9EJS8</accession>
<gene>
    <name evidence="1" type="ORF">MES5069_930008</name>
</gene>
<name>A0ABM9EJS8_9HYPH</name>
<evidence type="ECO:0000313" key="2">
    <source>
        <dbReference type="Proteomes" id="UP001153050"/>
    </source>
</evidence>
<keyword evidence="2" id="KW-1185">Reference proteome</keyword>
<organism evidence="1 2">
    <name type="scientific">Mesorhizobium escarrei</name>
    <dbReference type="NCBI Taxonomy" id="666018"/>
    <lineage>
        <taxon>Bacteria</taxon>
        <taxon>Pseudomonadati</taxon>
        <taxon>Pseudomonadota</taxon>
        <taxon>Alphaproteobacteria</taxon>
        <taxon>Hyphomicrobiales</taxon>
        <taxon>Phyllobacteriaceae</taxon>
        <taxon>Mesorhizobium</taxon>
    </lineage>
</organism>
<evidence type="ECO:0000313" key="1">
    <source>
        <dbReference type="EMBL" id="CAH2409655.1"/>
    </source>
</evidence>
<dbReference type="EMBL" id="CAKXZT010000194">
    <property type="protein sequence ID" value="CAH2409655.1"/>
    <property type="molecule type" value="Genomic_DNA"/>
</dbReference>
<reference evidence="1 2" key="1">
    <citation type="submission" date="2022-03" db="EMBL/GenBank/DDBJ databases">
        <authorList>
            <person name="Brunel B."/>
        </authorList>
    </citation>
    <scope>NUCLEOTIDE SEQUENCE [LARGE SCALE GENOMIC DNA]</scope>
    <source>
        <strain evidence="1">STM5069sample</strain>
    </source>
</reference>
<proteinExistence type="predicted"/>
<dbReference type="Proteomes" id="UP001153050">
    <property type="component" value="Unassembled WGS sequence"/>
</dbReference>
<comment type="caution">
    <text evidence="1">The sequence shown here is derived from an EMBL/GenBank/DDBJ whole genome shotgun (WGS) entry which is preliminary data.</text>
</comment>
<sequence length="56" mass="6441">MKKRSASTSCAMRALSLSPRWRALAIVALIRAIDSIKAFDLFYIMTRAGRRCRPRR</sequence>
<protein>
    <submittedName>
        <fullName evidence="1">Uncharacterized protein</fullName>
    </submittedName>
</protein>